<feature type="repeat" description="Solcar" evidence="9">
    <location>
        <begin position="108"/>
        <end position="201"/>
    </location>
</feature>
<dbReference type="AlphaFoldDB" id="A0A3B3R8Q1"/>
<keyword evidence="7" id="KW-0496">Mitochondrion</keyword>
<organism evidence="12 13">
    <name type="scientific">Paramormyrops kingsleyae</name>
    <dbReference type="NCBI Taxonomy" id="1676925"/>
    <lineage>
        <taxon>Eukaryota</taxon>
        <taxon>Metazoa</taxon>
        <taxon>Chordata</taxon>
        <taxon>Craniata</taxon>
        <taxon>Vertebrata</taxon>
        <taxon>Euteleostomi</taxon>
        <taxon>Actinopterygii</taxon>
        <taxon>Neopterygii</taxon>
        <taxon>Teleostei</taxon>
        <taxon>Osteoglossocephala</taxon>
        <taxon>Osteoglossomorpha</taxon>
        <taxon>Osteoglossiformes</taxon>
        <taxon>Mormyridae</taxon>
        <taxon>Paramormyrops</taxon>
    </lineage>
</organism>
<dbReference type="InterPro" id="IPR050567">
    <property type="entry name" value="Mitochondrial_Carrier"/>
</dbReference>
<dbReference type="Gene3D" id="1.50.40.10">
    <property type="entry name" value="Mitochondrial carrier domain"/>
    <property type="match status" value="2"/>
</dbReference>
<evidence type="ECO:0000313" key="13">
    <source>
        <dbReference type="Proteomes" id="UP000261540"/>
    </source>
</evidence>
<dbReference type="GO" id="GO:0000064">
    <property type="term" value="F:L-ornithine transmembrane transporter activity"/>
    <property type="evidence" value="ECO:0007669"/>
    <property type="project" value="TreeGrafter"/>
</dbReference>
<evidence type="ECO:0000256" key="1">
    <source>
        <dbReference type="ARBA" id="ARBA00004225"/>
    </source>
</evidence>
<dbReference type="Pfam" id="PF00153">
    <property type="entry name" value="Mito_carr"/>
    <property type="match status" value="2"/>
</dbReference>
<dbReference type="GO" id="GO:1990575">
    <property type="term" value="P:mitochondrial L-ornithine transmembrane transport"/>
    <property type="evidence" value="ECO:0007669"/>
    <property type="project" value="TreeGrafter"/>
</dbReference>
<evidence type="ECO:0000256" key="10">
    <source>
        <dbReference type="RuleBase" id="RU000488"/>
    </source>
</evidence>
<dbReference type="PROSITE" id="PS50920">
    <property type="entry name" value="SOLCAR"/>
    <property type="match status" value="2"/>
</dbReference>
<proteinExistence type="inferred from homology"/>
<keyword evidence="13" id="KW-1185">Reference proteome</keyword>
<comment type="subcellular location">
    <subcellularLocation>
        <location evidence="1">Mitochondrion membrane</location>
        <topology evidence="1">Multi-pass membrane protein</topology>
    </subcellularLocation>
</comment>
<dbReference type="Ensembl" id="ENSPKIT00000038719.1">
    <property type="protein sequence ID" value="ENSPKIP00000014280.1"/>
    <property type="gene ID" value="ENSPKIG00000001396.1"/>
</dbReference>
<keyword evidence="6" id="KW-1133">Transmembrane helix</keyword>
<dbReference type="InterPro" id="IPR023395">
    <property type="entry name" value="MCP_dom_sf"/>
</dbReference>
<dbReference type="FunFam" id="1.50.40.10:FF:000059">
    <property type="entry name" value="Mitochondrial ornithine transporter 2"/>
    <property type="match status" value="1"/>
</dbReference>
<accession>A0A3B3R8Q1</accession>
<dbReference type="Proteomes" id="UP000261540">
    <property type="component" value="Unplaced"/>
</dbReference>
<dbReference type="PANTHER" id="PTHR45624">
    <property type="entry name" value="MITOCHONDRIAL BASIC AMINO ACIDS TRANSPORTER-RELATED"/>
    <property type="match status" value="1"/>
</dbReference>
<dbReference type="GeneTree" id="ENSGT00730000110966"/>
<dbReference type="PANTHER" id="PTHR45624:SF46">
    <property type="entry name" value="SOLUTE CARRIER FAMILY 25 MEMBER 15B"/>
    <property type="match status" value="1"/>
</dbReference>
<dbReference type="GO" id="GO:0031966">
    <property type="term" value="C:mitochondrial membrane"/>
    <property type="evidence" value="ECO:0007669"/>
    <property type="project" value="UniProtKB-SubCell"/>
</dbReference>
<name>A0A3B3R8Q1_9TELE</name>
<dbReference type="InterPro" id="IPR018108">
    <property type="entry name" value="MCP_transmembrane"/>
</dbReference>
<evidence type="ECO:0000256" key="9">
    <source>
        <dbReference type="PROSITE-ProRule" id="PRU00282"/>
    </source>
</evidence>
<evidence type="ECO:0000256" key="2">
    <source>
        <dbReference type="ARBA" id="ARBA00006375"/>
    </source>
</evidence>
<evidence type="ECO:0000256" key="11">
    <source>
        <dbReference type="SAM" id="MobiDB-lite"/>
    </source>
</evidence>
<evidence type="ECO:0000256" key="6">
    <source>
        <dbReference type="ARBA" id="ARBA00022989"/>
    </source>
</evidence>
<evidence type="ECO:0000256" key="4">
    <source>
        <dbReference type="ARBA" id="ARBA00022692"/>
    </source>
</evidence>
<keyword evidence="4 9" id="KW-0812">Transmembrane</keyword>
<sequence>MAPHPAVQAAIDLSAGAIGGAACVFSGQPLDTAKVKMQTFPSLYRGFLHCFLSTYKQEGLRGLYQGTAPALLANVGENAVLFMGYGVCQEVVRLVWRGGAEGGASSELSDTQKACAGSVASIFSSLVLCPTELLKCRLQAMHEMATLGKVPTRQSTLWSVVRDVMRKDGPLGFFQGLTSTIAREVPGYFCFFGAYELSRTSFARYLGTGKDDIGTPLTHRHTHCTSFWIPLHTSLSLSRRANYYGKAALRLSLLMACFLFLVRHVFLARCGSHNAQWRMRGLLSLAGGVPHGLRQIPHPGAVHDGPAGRFPQDPGGHRPGRR</sequence>
<reference evidence="12" key="1">
    <citation type="submission" date="2025-08" db="UniProtKB">
        <authorList>
            <consortium name="Ensembl"/>
        </authorList>
    </citation>
    <scope>IDENTIFICATION</scope>
</reference>
<comment type="similarity">
    <text evidence="2 10">Belongs to the mitochondrial carrier (TC 2.A.29) family.</text>
</comment>
<protein>
    <submittedName>
        <fullName evidence="12">Solute carrier family 25 member 15b</fullName>
    </submittedName>
</protein>
<evidence type="ECO:0000313" key="12">
    <source>
        <dbReference type="Ensembl" id="ENSPKIP00000014280.1"/>
    </source>
</evidence>
<reference evidence="12" key="2">
    <citation type="submission" date="2025-09" db="UniProtKB">
        <authorList>
            <consortium name="Ensembl"/>
        </authorList>
    </citation>
    <scope>IDENTIFICATION</scope>
</reference>
<keyword evidence="5" id="KW-0677">Repeat</keyword>
<feature type="region of interest" description="Disordered" evidence="11">
    <location>
        <begin position="295"/>
        <end position="322"/>
    </location>
</feature>
<evidence type="ECO:0000256" key="3">
    <source>
        <dbReference type="ARBA" id="ARBA00022448"/>
    </source>
</evidence>
<keyword evidence="3 10" id="KW-0813">Transport</keyword>
<keyword evidence="8 9" id="KW-0472">Membrane</keyword>
<evidence type="ECO:0000256" key="5">
    <source>
        <dbReference type="ARBA" id="ARBA00022737"/>
    </source>
</evidence>
<feature type="repeat" description="Solcar" evidence="9">
    <location>
        <begin position="7"/>
        <end position="91"/>
    </location>
</feature>
<dbReference type="SUPFAM" id="SSF103506">
    <property type="entry name" value="Mitochondrial carrier"/>
    <property type="match status" value="1"/>
</dbReference>
<evidence type="ECO:0000256" key="8">
    <source>
        <dbReference type="ARBA" id="ARBA00023136"/>
    </source>
</evidence>
<evidence type="ECO:0000256" key="7">
    <source>
        <dbReference type="ARBA" id="ARBA00023128"/>
    </source>
</evidence>